<dbReference type="SFLD" id="SFLDS00019">
    <property type="entry name" value="Glutathione_Transferase_(cytos"/>
    <property type="match status" value="1"/>
</dbReference>
<dbReference type="InterPro" id="IPR036249">
    <property type="entry name" value="Thioredoxin-like_sf"/>
</dbReference>
<keyword evidence="3" id="KW-0808">Transferase</keyword>
<dbReference type="Pfam" id="PF13417">
    <property type="entry name" value="GST_N_3"/>
    <property type="match status" value="1"/>
</dbReference>
<organism evidence="3 4">
    <name type="scientific">Pseudooceanicola albus</name>
    <dbReference type="NCBI Taxonomy" id="2692189"/>
    <lineage>
        <taxon>Bacteria</taxon>
        <taxon>Pseudomonadati</taxon>
        <taxon>Pseudomonadota</taxon>
        <taxon>Alphaproteobacteria</taxon>
        <taxon>Rhodobacterales</taxon>
        <taxon>Paracoccaceae</taxon>
        <taxon>Pseudooceanicola</taxon>
    </lineage>
</organism>
<dbReference type="AlphaFoldDB" id="A0A6L7FZI3"/>
<name>A0A6L7FZI3_9RHOB</name>
<dbReference type="Proteomes" id="UP000477911">
    <property type="component" value="Unassembled WGS sequence"/>
</dbReference>
<dbReference type="InterPro" id="IPR004045">
    <property type="entry name" value="Glutathione_S-Trfase_N"/>
</dbReference>
<evidence type="ECO:0000259" key="1">
    <source>
        <dbReference type="PROSITE" id="PS50404"/>
    </source>
</evidence>
<dbReference type="PROSITE" id="PS50405">
    <property type="entry name" value="GST_CTER"/>
    <property type="match status" value="1"/>
</dbReference>
<dbReference type="InterPro" id="IPR036282">
    <property type="entry name" value="Glutathione-S-Trfase_C_sf"/>
</dbReference>
<dbReference type="InterPro" id="IPR004046">
    <property type="entry name" value="GST_C"/>
</dbReference>
<sequence length="227" mass="25553">MITLHHCAGSRSMRILWLLNELDVPFEVVIHPLDEMLQTPELRVYSPVGLVPALQVDGENYFESLAILQILCERFRNQALGRFEGDFDRPDWLVWVQFSETLTQYVDTLCFQRLRLEEAARSAPVIAHALAGLRRCFEAIEGRLSTPVENRAYLLTSGFSAADIAVGQAVWMGCHFLTLDDFPETRAWFEAITARAGFDACRPEPGTGQFPEPFYTLGLPSEASEVA</sequence>
<protein>
    <submittedName>
        <fullName evidence="3">Glutathione S-transferase</fullName>
    </submittedName>
</protein>
<dbReference type="GO" id="GO:0016740">
    <property type="term" value="F:transferase activity"/>
    <property type="evidence" value="ECO:0007669"/>
    <property type="project" value="UniProtKB-KW"/>
</dbReference>
<dbReference type="PANTHER" id="PTHR44051:SF8">
    <property type="entry name" value="GLUTATHIONE S-TRANSFERASE GSTA"/>
    <property type="match status" value="1"/>
</dbReference>
<proteinExistence type="predicted"/>
<keyword evidence="4" id="KW-1185">Reference proteome</keyword>
<dbReference type="Gene3D" id="1.20.1050.10">
    <property type="match status" value="1"/>
</dbReference>
<evidence type="ECO:0000313" key="3">
    <source>
        <dbReference type="EMBL" id="MXN17079.1"/>
    </source>
</evidence>
<dbReference type="Gene3D" id="3.40.30.10">
    <property type="entry name" value="Glutaredoxin"/>
    <property type="match status" value="1"/>
</dbReference>
<dbReference type="Pfam" id="PF00043">
    <property type="entry name" value="GST_C"/>
    <property type="match status" value="1"/>
</dbReference>
<dbReference type="InterPro" id="IPR010987">
    <property type="entry name" value="Glutathione-S-Trfase_C-like"/>
</dbReference>
<dbReference type="PANTHER" id="PTHR44051">
    <property type="entry name" value="GLUTATHIONE S-TRANSFERASE-RELATED"/>
    <property type="match status" value="1"/>
</dbReference>
<feature type="domain" description="GST C-terminal" evidence="2">
    <location>
        <begin position="85"/>
        <end position="214"/>
    </location>
</feature>
<feature type="domain" description="GST N-terminal" evidence="1">
    <location>
        <begin position="1"/>
        <end position="79"/>
    </location>
</feature>
<evidence type="ECO:0000313" key="4">
    <source>
        <dbReference type="Proteomes" id="UP000477911"/>
    </source>
</evidence>
<dbReference type="SUPFAM" id="SSF52833">
    <property type="entry name" value="Thioredoxin-like"/>
    <property type="match status" value="1"/>
</dbReference>
<dbReference type="SUPFAM" id="SSF47616">
    <property type="entry name" value="GST C-terminal domain-like"/>
    <property type="match status" value="1"/>
</dbReference>
<dbReference type="RefSeq" id="WP_160892024.1">
    <property type="nucleotide sequence ID" value="NZ_WUMU01000003.1"/>
</dbReference>
<dbReference type="CDD" id="cd03046">
    <property type="entry name" value="GST_N_GTT1_like"/>
    <property type="match status" value="1"/>
</dbReference>
<dbReference type="EMBL" id="WUMU01000003">
    <property type="protein sequence ID" value="MXN17079.1"/>
    <property type="molecule type" value="Genomic_DNA"/>
</dbReference>
<dbReference type="InterPro" id="IPR040079">
    <property type="entry name" value="Glutathione_S-Trfase"/>
</dbReference>
<dbReference type="PROSITE" id="PS50404">
    <property type="entry name" value="GST_NTER"/>
    <property type="match status" value="1"/>
</dbReference>
<reference evidence="3 4" key="1">
    <citation type="submission" date="2019-12" db="EMBL/GenBank/DDBJ databases">
        <authorList>
            <person name="Li M."/>
        </authorList>
    </citation>
    <scope>NUCLEOTIDE SEQUENCE [LARGE SCALE GENOMIC DNA]</scope>
    <source>
        <strain evidence="3 4">GBMRC 2024</strain>
    </source>
</reference>
<evidence type="ECO:0000259" key="2">
    <source>
        <dbReference type="PROSITE" id="PS50405"/>
    </source>
</evidence>
<accession>A0A6L7FZI3</accession>
<gene>
    <name evidence="3" type="ORF">GR170_04475</name>
</gene>
<comment type="caution">
    <text evidence="3">The sequence shown here is derived from an EMBL/GenBank/DDBJ whole genome shotgun (WGS) entry which is preliminary data.</text>
</comment>